<name>A0ABN2UTF0_9MICO</name>
<keyword evidence="2" id="KW-0472">Membrane</keyword>
<keyword evidence="4" id="KW-1185">Reference proteome</keyword>
<feature type="region of interest" description="Disordered" evidence="1">
    <location>
        <begin position="213"/>
        <end position="255"/>
    </location>
</feature>
<evidence type="ECO:0000256" key="1">
    <source>
        <dbReference type="SAM" id="MobiDB-lite"/>
    </source>
</evidence>
<comment type="caution">
    <text evidence="3">The sequence shown here is derived from an EMBL/GenBank/DDBJ whole genome shotgun (WGS) entry which is preliminary data.</text>
</comment>
<keyword evidence="2" id="KW-1133">Transmembrane helix</keyword>
<sequence length="356" mass="35687">MTGSGDDASGRPESPRAQVVGRFMALPTWARVASVAASVLIVLGAVSIPVAAVALDDRNRQLALEAEAAAKQAAADAESLARAAADAARLNADYAGLTAALADAVHPDVAAAFDAARVDLSFATADGEVDEIASAMDAVADALGELVASAKDRAEKLIAASPLAGDSRDALADAVARLAAADDVVEALTRVKGASDTVIAAQKAGKAAAEVAAKAEAEAETETDDWSGGDGGAGDGSDGDTPSGGGSTQDLYPPGIIGMLPAPRGECGDDANGQVVPFEMSWEAREGNTVDILYAYTDANVQATGGFTLLASGRGAVGTVSVPMRCGFENGPRPYVTVKAVAYNSLGSAAAYYWGL</sequence>
<dbReference type="EMBL" id="BAAAPW010000005">
    <property type="protein sequence ID" value="GAA2043140.1"/>
    <property type="molecule type" value="Genomic_DNA"/>
</dbReference>
<proteinExistence type="predicted"/>
<feature type="transmembrane region" description="Helical" evidence="2">
    <location>
        <begin position="32"/>
        <end position="55"/>
    </location>
</feature>
<evidence type="ECO:0000313" key="4">
    <source>
        <dbReference type="Proteomes" id="UP001501196"/>
    </source>
</evidence>
<organism evidence="3 4">
    <name type="scientific">Agromyces tropicus</name>
    <dbReference type="NCBI Taxonomy" id="555371"/>
    <lineage>
        <taxon>Bacteria</taxon>
        <taxon>Bacillati</taxon>
        <taxon>Actinomycetota</taxon>
        <taxon>Actinomycetes</taxon>
        <taxon>Micrococcales</taxon>
        <taxon>Microbacteriaceae</taxon>
        <taxon>Agromyces</taxon>
    </lineage>
</organism>
<keyword evidence="2" id="KW-0812">Transmembrane</keyword>
<feature type="compositionally biased region" description="Acidic residues" evidence="1">
    <location>
        <begin position="218"/>
        <end position="227"/>
    </location>
</feature>
<accession>A0ABN2UTF0</accession>
<gene>
    <name evidence="3" type="ORF">GCM10009819_32170</name>
</gene>
<reference evidence="3 4" key="1">
    <citation type="journal article" date="2019" name="Int. J. Syst. Evol. Microbiol.">
        <title>The Global Catalogue of Microorganisms (GCM) 10K type strain sequencing project: providing services to taxonomists for standard genome sequencing and annotation.</title>
        <authorList>
            <consortium name="The Broad Institute Genomics Platform"/>
            <consortium name="The Broad Institute Genome Sequencing Center for Infectious Disease"/>
            <person name="Wu L."/>
            <person name="Ma J."/>
        </authorList>
    </citation>
    <scope>NUCLEOTIDE SEQUENCE [LARGE SCALE GENOMIC DNA]</scope>
    <source>
        <strain evidence="3 4">JCM 15672</strain>
    </source>
</reference>
<protein>
    <submittedName>
        <fullName evidence="3">Uncharacterized protein</fullName>
    </submittedName>
</protein>
<feature type="compositionally biased region" description="Gly residues" evidence="1">
    <location>
        <begin position="228"/>
        <end position="247"/>
    </location>
</feature>
<dbReference type="Proteomes" id="UP001501196">
    <property type="component" value="Unassembled WGS sequence"/>
</dbReference>
<evidence type="ECO:0000256" key="2">
    <source>
        <dbReference type="SAM" id="Phobius"/>
    </source>
</evidence>
<evidence type="ECO:0000313" key="3">
    <source>
        <dbReference type="EMBL" id="GAA2043140.1"/>
    </source>
</evidence>